<dbReference type="PANTHER" id="PTHR13774:SF32">
    <property type="entry name" value="ANTISENSE-ENHANCING SEQUENCE 1"/>
    <property type="match status" value="1"/>
</dbReference>
<evidence type="ECO:0000313" key="4">
    <source>
        <dbReference type="Proteomes" id="UP000304864"/>
    </source>
</evidence>
<dbReference type="Gene3D" id="3.10.310.10">
    <property type="entry name" value="Diaminopimelate Epimerase, Chain A, domain 1"/>
    <property type="match status" value="2"/>
</dbReference>
<dbReference type="AlphaFoldDB" id="A0A4P9K4J3"/>
<evidence type="ECO:0000256" key="1">
    <source>
        <dbReference type="ARBA" id="ARBA00008270"/>
    </source>
</evidence>
<reference evidence="3 4" key="1">
    <citation type="submission" date="2019-05" db="EMBL/GenBank/DDBJ databases">
        <title>Thiomicrorhabdus sediminis sp. nov, a novel sulfur-oxidizing bacterium isolated from coastal sediment.</title>
        <authorList>
            <person name="Liu X."/>
        </authorList>
    </citation>
    <scope>NUCLEOTIDE SEQUENCE [LARGE SCALE GENOMIC DNA]</scope>
    <source>
        <strain evidence="3 4">G1</strain>
    </source>
</reference>
<dbReference type="PIRSF" id="PIRSF016184">
    <property type="entry name" value="PhzC_PhzF"/>
    <property type="match status" value="1"/>
</dbReference>
<dbReference type="EMBL" id="CP040602">
    <property type="protein sequence ID" value="QCU89127.1"/>
    <property type="molecule type" value="Genomic_DNA"/>
</dbReference>
<evidence type="ECO:0000256" key="2">
    <source>
        <dbReference type="PIRSR" id="PIRSR016184-1"/>
    </source>
</evidence>
<gene>
    <name evidence="3" type="ORF">FE785_00030</name>
</gene>
<proteinExistence type="inferred from homology"/>
<dbReference type="GO" id="GO:0016853">
    <property type="term" value="F:isomerase activity"/>
    <property type="evidence" value="ECO:0007669"/>
    <property type="project" value="TreeGrafter"/>
</dbReference>
<dbReference type="NCBIfam" id="TIGR00654">
    <property type="entry name" value="PhzF_family"/>
    <property type="match status" value="1"/>
</dbReference>
<dbReference type="RefSeq" id="WP_138563180.1">
    <property type="nucleotide sequence ID" value="NZ_CP040602.1"/>
</dbReference>
<organism evidence="3 4">
    <name type="scientific">Thiomicrorhabdus sediminis</name>
    <dbReference type="NCBI Taxonomy" id="2580412"/>
    <lineage>
        <taxon>Bacteria</taxon>
        <taxon>Pseudomonadati</taxon>
        <taxon>Pseudomonadota</taxon>
        <taxon>Gammaproteobacteria</taxon>
        <taxon>Thiotrichales</taxon>
        <taxon>Piscirickettsiaceae</taxon>
        <taxon>Thiomicrorhabdus</taxon>
    </lineage>
</organism>
<dbReference type="Pfam" id="PF02567">
    <property type="entry name" value="PhzC-PhzF"/>
    <property type="match status" value="1"/>
</dbReference>
<comment type="similarity">
    <text evidence="1">Belongs to the PhzF family.</text>
</comment>
<dbReference type="GO" id="GO:0005737">
    <property type="term" value="C:cytoplasm"/>
    <property type="evidence" value="ECO:0007669"/>
    <property type="project" value="TreeGrafter"/>
</dbReference>
<dbReference type="KEGG" id="thig:FE785_00030"/>
<sequence length="293" mass="32283">MQTVRFKQVDVFSNERYKGNPVAVVLEAHGLSSEQMQAVANWTNLSETTFVLPPTETTADYQVRIFTPQGELPFAGHPTLGTAHALLESGMIALPQNGRIIQQCKAGLITLDVKVDNTEQYHIAFSLPREKITALSAGQSKQFAALMNCQCDSQHPATIIDTGPQWVVMQAQNADAVLNCQPDFAQLKKHSSALHITGVTIFGRYPEGSIHDIEVRSFAPICGIDEDPVCGSGNGSVAAYIRHYQLAFKNPTAIRSSQGRMLQRKGRLELLFTENNIWIRGLSHTCIEGMIYI</sequence>
<keyword evidence="4" id="KW-1185">Reference proteome</keyword>
<dbReference type="SUPFAM" id="SSF54506">
    <property type="entry name" value="Diaminopimelate epimerase-like"/>
    <property type="match status" value="1"/>
</dbReference>
<dbReference type="OrthoDB" id="9788221at2"/>
<name>A0A4P9K4J3_9GAMM</name>
<dbReference type="InterPro" id="IPR003719">
    <property type="entry name" value="Phenazine_PhzF-like"/>
</dbReference>
<accession>A0A4P9K4J3</accession>
<dbReference type="Proteomes" id="UP000304864">
    <property type="component" value="Chromosome"/>
</dbReference>
<dbReference type="PANTHER" id="PTHR13774">
    <property type="entry name" value="PHENAZINE BIOSYNTHESIS PROTEIN"/>
    <property type="match status" value="1"/>
</dbReference>
<evidence type="ECO:0000313" key="3">
    <source>
        <dbReference type="EMBL" id="QCU89127.1"/>
    </source>
</evidence>
<feature type="active site" evidence="2">
    <location>
        <position position="47"/>
    </location>
</feature>
<protein>
    <submittedName>
        <fullName evidence="3">PhzF family phenazine biosynthesis protein</fullName>
    </submittedName>
</protein>